<protein>
    <submittedName>
        <fullName evidence="4">Uncharacterized protein</fullName>
    </submittedName>
</protein>
<sequence length="71" mass="8171">MAIDMITAHESEINRLNVLIQNGQQLFANDQLNDEQYKQLAIDVGRRFMLQLEVQKLKQECDGRAAQLNVV</sequence>
<evidence type="ECO:0000313" key="5">
    <source>
        <dbReference type="Proteomes" id="UP000663842"/>
    </source>
</evidence>
<dbReference type="Proteomes" id="UP000663887">
    <property type="component" value="Unassembled WGS sequence"/>
</dbReference>
<proteinExistence type="predicted"/>
<dbReference type="Proteomes" id="UP000663856">
    <property type="component" value="Unassembled WGS sequence"/>
</dbReference>
<dbReference type="Proteomes" id="UP000663866">
    <property type="component" value="Unassembled WGS sequence"/>
</dbReference>
<evidence type="ECO:0000313" key="2">
    <source>
        <dbReference type="EMBL" id="CAF2234837.1"/>
    </source>
</evidence>
<name>A0A820C1F7_9BILA</name>
<dbReference type="EMBL" id="CAJOBG010005772">
    <property type="protein sequence ID" value="CAF4165098.1"/>
    <property type="molecule type" value="Genomic_DNA"/>
</dbReference>
<dbReference type="EMBL" id="CAJNRF010001911">
    <property type="protein sequence ID" value="CAF2030743.1"/>
    <property type="molecule type" value="Genomic_DNA"/>
</dbReference>
<dbReference type="Proteomes" id="UP000663842">
    <property type="component" value="Unassembled WGS sequence"/>
</dbReference>
<evidence type="ECO:0000313" key="6">
    <source>
        <dbReference type="Proteomes" id="UP000663866"/>
    </source>
</evidence>
<comment type="caution">
    <text evidence="4">The sequence shown here is derived from an EMBL/GenBank/DDBJ whole genome shotgun (WGS) entry which is preliminary data.</text>
</comment>
<evidence type="ECO:0000313" key="3">
    <source>
        <dbReference type="EMBL" id="CAF4165098.1"/>
    </source>
</evidence>
<evidence type="ECO:0000313" key="4">
    <source>
        <dbReference type="EMBL" id="CAF4216453.1"/>
    </source>
</evidence>
<dbReference type="EMBL" id="CAJNRG010017615">
    <property type="protein sequence ID" value="CAF2234837.1"/>
    <property type="molecule type" value="Genomic_DNA"/>
</dbReference>
<evidence type="ECO:0000313" key="1">
    <source>
        <dbReference type="EMBL" id="CAF2030743.1"/>
    </source>
</evidence>
<dbReference type="AlphaFoldDB" id="A0A820C1F7"/>
<reference evidence="4" key="1">
    <citation type="submission" date="2021-02" db="EMBL/GenBank/DDBJ databases">
        <authorList>
            <person name="Nowell W R."/>
        </authorList>
    </citation>
    <scope>NUCLEOTIDE SEQUENCE</scope>
</reference>
<dbReference type="EMBL" id="CAJOBF010006819">
    <property type="protein sequence ID" value="CAF4216453.1"/>
    <property type="molecule type" value="Genomic_DNA"/>
</dbReference>
<keyword evidence="6" id="KW-1185">Reference proteome</keyword>
<accession>A0A820C1F7</accession>
<organism evidence="4 5">
    <name type="scientific">Rotaria magnacalcarata</name>
    <dbReference type="NCBI Taxonomy" id="392030"/>
    <lineage>
        <taxon>Eukaryota</taxon>
        <taxon>Metazoa</taxon>
        <taxon>Spiralia</taxon>
        <taxon>Gnathifera</taxon>
        <taxon>Rotifera</taxon>
        <taxon>Eurotatoria</taxon>
        <taxon>Bdelloidea</taxon>
        <taxon>Philodinida</taxon>
        <taxon>Philodinidae</taxon>
        <taxon>Rotaria</taxon>
    </lineage>
</organism>
<gene>
    <name evidence="3" type="ORF">OVN521_LOCUS24368</name>
    <name evidence="4" type="ORF">UXM345_LOCUS28855</name>
    <name evidence="1" type="ORF">WKI299_LOCUS6553</name>
    <name evidence="2" type="ORF">XDN619_LOCUS34526</name>
</gene>